<dbReference type="Pfam" id="PF21307">
    <property type="entry name" value="Glyco_hydro_95_C"/>
    <property type="match status" value="1"/>
</dbReference>
<dbReference type="GO" id="GO:0005975">
    <property type="term" value="P:carbohydrate metabolic process"/>
    <property type="evidence" value="ECO:0007669"/>
    <property type="project" value="InterPro"/>
</dbReference>
<evidence type="ECO:0000256" key="1">
    <source>
        <dbReference type="SAM" id="MobiDB-lite"/>
    </source>
</evidence>
<dbReference type="Pfam" id="PF14498">
    <property type="entry name" value="Glyco_hyd_65N_2"/>
    <property type="match status" value="1"/>
</dbReference>
<dbReference type="InterPro" id="IPR013780">
    <property type="entry name" value="Glyco_hydro_b"/>
</dbReference>
<protein>
    <submittedName>
        <fullName evidence="5">Glycoside hydrolase family 95 protein</fullName>
    </submittedName>
</protein>
<feature type="domain" description="Glycosyl hydrolase family 95 N-terminal" evidence="2">
    <location>
        <begin position="6"/>
        <end position="256"/>
    </location>
</feature>
<evidence type="ECO:0000313" key="5">
    <source>
        <dbReference type="EMBL" id="MVA74706.1"/>
    </source>
</evidence>
<dbReference type="Pfam" id="PF22124">
    <property type="entry name" value="Glyco_hydro_95_cat"/>
    <property type="match status" value="1"/>
</dbReference>
<dbReference type="InterPro" id="IPR016518">
    <property type="entry name" value="Alpha-L-fucosidase"/>
</dbReference>
<sequence length="836" mass="88776">MLSHALWFRHPATRWTEALPVGNGRLAAMDFGGATEELLQLNEGTLWSGAPLDPADAVGTAAATAALHRARTALAEGDPAGAEAAVQALQHGYPQSYLPFLDVSRRIRTAGEVGAYSRRLDLGRAVSTTAFTLDGQPVEQQVWVSAEHQVLVLDLRSEQPLEVELELGSLLRTDSLEVAGTLASGVYRAPADVAPDWARSATPVRWSDDPTAAPRAALASRVLTDGAAAWRTEDGRLRLTVTGCRRLTLLLAVATTATGPGRRPDGSLAEAAALATGRVERAAADGVEAVRERHLRDHAALYGRTRLTFGADGGATDPDADTRSNGTDSHLNGTGPHLNGTGPHLNGTGPGAPDLATPDTAERLAAVQGADGADPWADPDLVALVFHLGRYLLISASREGGVPANLQGIWNAELQPPWSSNYTVNINLQMNYWLAELTDLPECLPPLFELVAALARRGEETARRLYSAPGWVAHHCSDVWAYTEPVGDGTHDPSWAFWPMAGPWLVTHLWDHVRFGADDDFARDTAWPLVRGCAEFVLAWLQPGPDGTLATTPSTSPENRYLLPGGSSSSVGTSSTMDLVLAANLLRVVEELAARLGVEDEVVAAARAARPRIPAPEVGDDGLVAEWAGNPPMEDPRHRHTAHLCFLHPLDAPVPAGLAEAASRSLDARGDESTGWALAWRMAMRARLGQPEAVERLLRLFMRTVSDDRGPWSGGLYGNLFAAHPPFQIDGNLGVVAALGEALLQSHRGALELLPALPPGAPDGSVTGLVARPGISVDLSWRDGRPVRATLRARVPAAAGRHLVRYAGTETTVDLSPDHPLELVLEAAATSGAARP</sequence>
<evidence type="ECO:0000259" key="3">
    <source>
        <dbReference type="Pfam" id="PF21307"/>
    </source>
</evidence>
<dbReference type="PANTHER" id="PTHR31084">
    <property type="entry name" value="ALPHA-L-FUCOSIDASE 2"/>
    <property type="match status" value="1"/>
</dbReference>
<accession>A0A6A9UPA5</accession>
<evidence type="ECO:0000259" key="4">
    <source>
        <dbReference type="Pfam" id="PF22124"/>
    </source>
</evidence>
<feature type="region of interest" description="Disordered" evidence="1">
    <location>
        <begin position="310"/>
        <end position="357"/>
    </location>
</feature>
<dbReference type="Gene3D" id="2.70.98.50">
    <property type="entry name" value="putative glycoside hydrolase family protein from bacillus halodurans"/>
    <property type="match status" value="1"/>
</dbReference>
<proteinExistence type="predicted"/>
<feature type="compositionally biased region" description="Polar residues" evidence="1">
    <location>
        <begin position="323"/>
        <end position="332"/>
    </location>
</feature>
<dbReference type="PIRSF" id="PIRSF007663">
    <property type="entry name" value="UCP007663"/>
    <property type="match status" value="1"/>
</dbReference>
<dbReference type="Gene3D" id="1.50.10.10">
    <property type="match status" value="1"/>
</dbReference>
<dbReference type="SUPFAM" id="SSF48208">
    <property type="entry name" value="Six-hairpin glycosidases"/>
    <property type="match status" value="1"/>
</dbReference>
<name>A0A6A9UPA5_9ACTN</name>
<organism evidence="5 6">
    <name type="scientific">Auraticoccus cholistanensis</name>
    <dbReference type="NCBI Taxonomy" id="2656650"/>
    <lineage>
        <taxon>Bacteria</taxon>
        <taxon>Bacillati</taxon>
        <taxon>Actinomycetota</taxon>
        <taxon>Actinomycetes</taxon>
        <taxon>Propionibacteriales</taxon>
        <taxon>Propionibacteriaceae</taxon>
        <taxon>Auraticoccus</taxon>
    </lineage>
</organism>
<dbReference type="InterPro" id="IPR049053">
    <property type="entry name" value="AFCA-like_C"/>
</dbReference>
<dbReference type="InterPro" id="IPR012341">
    <property type="entry name" value="6hp_glycosidase-like_sf"/>
</dbReference>
<keyword evidence="5" id="KW-0378">Hydrolase</keyword>
<dbReference type="PANTHER" id="PTHR31084:SF0">
    <property type="entry name" value="ALPHA-L-FUCOSIDASE 2"/>
    <property type="match status" value="1"/>
</dbReference>
<dbReference type="AlphaFoldDB" id="A0A6A9UPA5"/>
<dbReference type="InterPro" id="IPR008928">
    <property type="entry name" value="6-hairpin_glycosidase_sf"/>
</dbReference>
<dbReference type="Gene3D" id="2.60.40.1180">
    <property type="entry name" value="Golgi alpha-mannosidase II"/>
    <property type="match status" value="1"/>
</dbReference>
<feature type="domain" description="Glycosyl hydrolase family 95 catalytic" evidence="4">
    <location>
        <begin position="358"/>
        <end position="743"/>
    </location>
</feature>
<gene>
    <name evidence="5" type="ORF">GC722_01455</name>
</gene>
<dbReference type="GO" id="GO:0004560">
    <property type="term" value="F:alpha-L-fucosidase activity"/>
    <property type="evidence" value="ECO:0007669"/>
    <property type="project" value="InterPro"/>
</dbReference>
<evidence type="ECO:0000313" key="6">
    <source>
        <dbReference type="Proteomes" id="UP000435304"/>
    </source>
</evidence>
<dbReference type="Proteomes" id="UP000435304">
    <property type="component" value="Unassembled WGS sequence"/>
</dbReference>
<dbReference type="InterPro" id="IPR054363">
    <property type="entry name" value="GH95_cat"/>
</dbReference>
<reference evidence="5 6" key="1">
    <citation type="submission" date="2019-12" db="EMBL/GenBank/DDBJ databases">
        <title>Auraticoccus cholistani sp. nov., an actinomycete isolated from soil of Cholistan desert.</title>
        <authorList>
            <person name="Cheema M.T."/>
        </authorList>
    </citation>
    <scope>NUCLEOTIDE SEQUENCE [LARGE SCALE GENOMIC DNA]</scope>
    <source>
        <strain evidence="5 6">F435</strain>
    </source>
</reference>
<keyword evidence="6" id="KW-1185">Reference proteome</keyword>
<comment type="caution">
    <text evidence="5">The sequence shown here is derived from an EMBL/GenBank/DDBJ whole genome shotgun (WGS) entry which is preliminary data.</text>
</comment>
<dbReference type="EMBL" id="WPCU01000003">
    <property type="protein sequence ID" value="MVA74706.1"/>
    <property type="molecule type" value="Genomic_DNA"/>
</dbReference>
<evidence type="ECO:0000259" key="2">
    <source>
        <dbReference type="Pfam" id="PF14498"/>
    </source>
</evidence>
<dbReference type="InterPro" id="IPR027414">
    <property type="entry name" value="GH95_N_dom"/>
</dbReference>
<feature type="domain" description="Alpha fucosidase A-like C-terminal" evidence="3">
    <location>
        <begin position="745"/>
        <end position="795"/>
    </location>
</feature>